<evidence type="ECO:0000256" key="2">
    <source>
        <dbReference type="ARBA" id="ARBA00022801"/>
    </source>
</evidence>
<evidence type="ECO:0000313" key="8">
    <source>
        <dbReference type="EMBL" id="OWJ54110.1"/>
    </source>
</evidence>
<dbReference type="InterPro" id="IPR050884">
    <property type="entry name" value="CNP_phosphodiesterase-III"/>
</dbReference>
<dbReference type="InterPro" id="IPR004843">
    <property type="entry name" value="Calcineurin-like_PHP"/>
</dbReference>
<proteinExistence type="inferred from homology"/>
<evidence type="ECO:0000256" key="6">
    <source>
        <dbReference type="SAM" id="Phobius"/>
    </source>
</evidence>
<name>A0A211YM78_9CREN</name>
<keyword evidence="6" id="KW-0472">Membrane</keyword>
<feature type="compositionally biased region" description="Low complexity" evidence="5">
    <location>
        <begin position="632"/>
        <end position="655"/>
    </location>
</feature>
<dbReference type="PANTHER" id="PTHR42988">
    <property type="entry name" value="PHOSPHOHYDROLASE"/>
    <property type="match status" value="1"/>
</dbReference>
<comment type="caution">
    <text evidence="8">The sequence shown here is derived from an EMBL/GenBank/DDBJ whole genome shotgun (WGS) entry which is preliminary data.</text>
</comment>
<reference evidence="8 9" key="1">
    <citation type="submission" date="2017-05" db="EMBL/GenBank/DDBJ databases">
        <title>The draft genome of the hyperthermophilic archaeon 'Pyrodictium delaneyi strain Hulk', an iron and nitrate reducer, reveals the capacity for sulfate reduction.</title>
        <authorList>
            <person name="Demey L.M."/>
            <person name="Miller C."/>
            <person name="Manzella M."/>
            <person name="Reguera G."/>
            <person name="Kashefi K."/>
        </authorList>
    </citation>
    <scope>NUCLEOTIDE SEQUENCE [LARGE SCALE GENOMIC DNA]</scope>
    <source>
        <strain evidence="8 9">Hulk</strain>
    </source>
</reference>
<gene>
    <name evidence="8" type="ORF">Pdsh_09655</name>
</gene>
<keyword evidence="6" id="KW-1133">Transmembrane helix</keyword>
<comment type="similarity">
    <text evidence="4">Belongs to the cyclic nucleotide phosphodiesterase class-III family.</text>
</comment>
<dbReference type="Proteomes" id="UP000196694">
    <property type="component" value="Unassembled WGS sequence"/>
</dbReference>
<dbReference type="GeneID" id="26098946"/>
<dbReference type="SUPFAM" id="SSF56300">
    <property type="entry name" value="Metallo-dependent phosphatases"/>
    <property type="match status" value="1"/>
</dbReference>
<dbReference type="GO" id="GO:0046872">
    <property type="term" value="F:metal ion binding"/>
    <property type="evidence" value="ECO:0007669"/>
    <property type="project" value="UniProtKB-KW"/>
</dbReference>
<evidence type="ECO:0000313" key="9">
    <source>
        <dbReference type="Proteomes" id="UP000196694"/>
    </source>
</evidence>
<dbReference type="Gene3D" id="3.60.21.10">
    <property type="match status" value="1"/>
</dbReference>
<evidence type="ECO:0000256" key="5">
    <source>
        <dbReference type="SAM" id="MobiDB-lite"/>
    </source>
</evidence>
<feature type="transmembrane region" description="Helical" evidence="6">
    <location>
        <begin position="691"/>
        <end position="710"/>
    </location>
</feature>
<dbReference type="GO" id="GO:0016787">
    <property type="term" value="F:hydrolase activity"/>
    <property type="evidence" value="ECO:0007669"/>
    <property type="project" value="UniProtKB-KW"/>
</dbReference>
<dbReference type="EMBL" id="NCQP01000007">
    <property type="protein sequence ID" value="OWJ54110.1"/>
    <property type="molecule type" value="Genomic_DNA"/>
</dbReference>
<keyword evidence="2" id="KW-0378">Hydrolase</keyword>
<keyword evidence="3" id="KW-0408">Iron</keyword>
<evidence type="ECO:0000256" key="4">
    <source>
        <dbReference type="ARBA" id="ARBA00025742"/>
    </source>
</evidence>
<keyword evidence="9" id="KW-1185">Reference proteome</keyword>
<evidence type="ECO:0000256" key="3">
    <source>
        <dbReference type="ARBA" id="ARBA00023004"/>
    </source>
</evidence>
<organism evidence="8 9">
    <name type="scientific">Pyrodictium delaneyi</name>
    <dbReference type="NCBI Taxonomy" id="1273541"/>
    <lineage>
        <taxon>Archaea</taxon>
        <taxon>Thermoproteota</taxon>
        <taxon>Thermoprotei</taxon>
        <taxon>Desulfurococcales</taxon>
        <taxon>Pyrodictiaceae</taxon>
        <taxon>Pyrodictium</taxon>
    </lineage>
</organism>
<evidence type="ECO:0000256" key="1">
    <source>
        <dbReference type="ARBA" id="ARBA00022723"/>
    </source>
</evidence>
<feature type="region of interest" description="Disordered" evidence="5">
    <location>
        <begin position="632"/>
        <end position="662"/>
    </location>
</feature>
<dbReference type="PANTHER" id="PTHR42988:SF2">
    <property type="entry name" value="CYCLIC NUCLEOTIDE PHOSPHODIESTERASE CBUA0032-RELATED"/>
    <property type="match status" value="1"/>
</dbReference>
<dbReference type="InterPro" id="IPR029052">
    <property type="entry name" value="Metallo-depent_PP-like"/>
</dbReference>
<dbReference type="Pfam" id="PF00149">
    <property type="entry name" value="Metallophos"/>
    <property type="match status" value="1"/>
</dbReference>
<feature type="domain" description="Calcineurin-like phosphoesterase" evidence="7">
    <location>
        <begin position="155"/>
        <end position="367"/>
    </location>
</feature>
<keyword evidence="6" id="KW-0812">Transmembrane</keyword>
<dbReference type="OrthoDB" id="7513at2157"/>
<dbReference type="AlphaFoldDB" id="A0A211YM78"/>
<evidence type="ECO:0000259" key="7">
    <source>
        <dbReference type="Pfam" id="PF00149"/>
    </source>
</evidence>
<accession>A0A211YM78</accession>
<protein>
    <recommendedName>
        <fullName evidence="7">Calcineurin-like phosphoesterase domain-containing protein</fullName>
    </recommendedName>
</protein>
<sequence length="712" mass="78188">MQSVGIAARRVMATLLIVYLLAVSFIAPLVSAEQAEKVVEITIPAIEQKAEYKPGLIIMPKISRPYFVEPGRSFTLIVSKPLGIQKIMIDNGYGGSYECEYNKLSDTVFAVKVPDSAEQGLYDLIIYTSEYTSEGIYGEPNSIYVGNASSFEKLNIVHVTDRHFGVINPNGRKASNYDLAVNFVVLGLPENTIIVDSGDLADTARDSEYTESLLVDSLLNKPVVGVPGNHDHVGGSTNYEAYRGPFNYTLDIFGLYRIVGIDSGGDGYITQSQASWAKNILTSTEEPIKILIFHHPHFTHMFGDIPFQFNVSSSEDLFKLLTSKKPNSKYTYIYSSWLTNEEALKTLVDGMLNAKAEAVLVFSGHVHLDSYAVVTRPDGSKIHYIVTVTTAGSVRPGDYHGFRIVTVDPSGKVEFHGDGDYWTRHASFNVDKIHASYVETKNAVTATLRIDDSKITEYMEKTVVALHVPSQWLGKTVKLYMKGLDSYKLRCTALGCILYAFAKEKPVQGFEYQATLFTKPDEKPPVLELVKMTPSSPRQGRQLVLSFKVGDDSWGIKETYAKIEYDGQEIVIKPMIVGNDMRIVVPPLKATEAKITVVVIDASGKETVFTKTIEYKTTTITTAVTTPTTVAESETPTTTAAETYAETSTQQSETTTPEKPSGFSITLTVPKLQIEETTSAAKPAAPVDNTGLIVAAVVVISLAAFALIITRR</sequence>
<keyword evidence="1" id="KW-0479">Metal-binding</keyword>
<dbReference type="RefSeq" id="WP_055408109.1">
    <property type="nucleotide sequence ID" value="NZ_CP013011.1"/>
</dbReference>